<protein>
    <submittedName>
        <fullName evidence="2">Uncharacterized protein</fullName>
    </submittedName>
</protein>
<reference evidence="3" key="1">
    <citation type="journal article" date="2017" name="Plant J.">
        <title>The pomegranate (Punica granatum L.) genome and the genomics of punicalagin biosynthesis.</title>
        <authorList>
            <person name="Qin G."/>
            <person name="Xu C."/>
            <person name="Ming R."/>
            <person name="Tang H."/>
            <person name="Guyot R."/>
            <person name="Kramer E.M."/>
            <person name="Hu Y."/>
            <person name="Yi X."/>
            <person name="Qi Y."/>
            <person name="Xu X."/>
            <person name="Gao Z."/>
            <person name="Pan H."/>
            <person name="Jian J."/>
            <person name="Tian Y."/>
            <person name="Yue Z."/>
            <person name="Xu Y."/>
        </authorList>
    </citation>
    <scope>NUCLEOTIDE SEQUENCE [LARGE SCALE GENOMIC DNA]</scope>
    <source>
        <strain evidence="3">cv. Dabenzi</strain>
    </source>
</reference>
<accession>A0A218XEI6</accession>
<gene>
    <name evidence="2" type="ORF">CDL15_Pgr020679</name>
</gene>
<name>A0A218XEI6_PUNGR</name>
<dbReference type="EMBL" id="MTKT01001959">
    <property type="protein sequence ID" value="OWM82742.1"/>
    <property type="molecule type" value="Genomic_DNA"/>
</dbReference>
<feature type="compositionally biased region" description="Low complexity" evidence="1">
    <location>
        <begin position="85"/>
        <end position="96"/>
    </location>
</feature>
<dbReference type="Proteomes" id="UP000197138">
    <property type="component" value="Unassembled WGS sequence"/>
</dbReference>
<evidence type="ECO:0000256" key="1">
    <source>
        <dbReference type="SAM" id="MobiDB-lite"/>
    </source>
</evidence>
<evidence type="ECO:0000313" key="2">
    <source>
        <dbReference type="EMBL" id="OWM82742.1"/>
    </source>
</evidence>
<organism evidence="2 3">
    <name type="scientific">Punica granatum</name>
    <name type="common">Pomegranate</name>
    <dbReference type="NCBI Taxonomy" id="22663"/>
    <lineage>
        <taxon>Eukaryota</taxon>
        <taxon>Viridiplantae</taxon>
        <taxon>Streptophyta</taxon>
        <taxon>Embryophyta</taxon>
        <taxon>Tracheophyta</taxon>
        <taxon>Spermatophyta</taxon>
        <taxon>Magnoliopsida</taxon>
        <taxon>eudicotyledons</taxon>
        <taxon>Gunneridae</taxon>
        <taxon>Pentapetalae</taxon>
        <taxon>rosids</taxon>
        <taxon>malvids</taxon>
        <taxon>Myrtales</taxon>
        <taxon>Lythraceae</taxon>
        <taxon>Punica</taxon>
    </lineage>
</organism>
<dbReference type="AlphaFoldDB" id="A0A218XEI6"/>
<evidence type="ECO:0000313" key="3">
    <source>
        <dbReference type="Proteomes" id="UP000197138"/>
    </source>
</evidence>
<proteinExistence type="predicted"/>
<feature type="region of interest" description="Disordered" evidence="1">
    <location>
        <begin position="78"/>
        <end position="103"/>
    </location>
</feature>
<sequence>MPVPVTSARHQRPSPIVLALVTNTQHPSPYTRVPVISDRHQRIANAYHQRYPRPSPAHRQCLSPVPPAPITSAASTCHQRREHLSPAPVTAPASASHHARRSSPRLTVLVHVLPCTRIFFFKGSTASPDSRTLP</sequence>
<comment type="caution">
    <text evidence="2">The sequence shown here is derived from an EMBL/GenBank/DDBJ whole genome shotgun (WGS) entry which is preliminary data.</text>
</comment>